<dbReference type="GO" id="GO:0005886">
    <property type="term" value="C:plasma membrane"/>
    <property type="evidence" value="ECO:0007669"/>
    <property type="project" value="TreeGrafter"/>
</dbReference>
<dbReference type="InterPro" id="IPR038107">
    <property type="entry name" value="Glycos_transf_N_sf"/>
</dbReference>
<feature type="transmembrane region" description="Helical" evidence="2">
    <location>
        <begin position="6"/>
        <end position="27"/>
    </location>
</feature>
<dbReference type="Gene3D" id="3.40.50.2000">
    <property type="entry name" value="Glycogen Phosphorylase B"/>
    <property type="match status" value="1"/>
</dbReference>
<accession>A0A381TDC2</accession>
<proteinExistence type="predicted"/>
<feature type="domain" description="3-deoxy-D-manno-octulosonic-acid transferase N-terminal" evidence="3">
    <location>
        <begin position="53"/>
        <end position="218"/>
    </location>
</feature>
<dbReference type="AlphaFoldDB" id="A0A381TDC2"/>
<dbReference type="InterPro" id="IPR039901">
    <property type="entry name" value="Kdotransferase"/>
</dbReference>
<dbReference type="Gene3D" id="3.40.50.11720">
    <property type="entry name" value="3-Deoxy-D-manno-octulosonic-acid transferase, N-terminal domain"/>
    <property type="match status" value="1"/>
</dbReference>
<evidence type="ECO:0000313" key="4">
    <source>
        <dbReference type="EMBL" id="SVA11933.1"/>
    </source>
</evidence>
<organism evidence="4">
    <name type="scientific">marine metagenome</name>
    <dbReference type="NCBI Taxonomy" id="408172"/>
    <lineage>
        <taxon>unclassified sequences</taxon>
        <taxon>metagenomes</taxon>
        <taxon>ecological metagenomes</taxon>
    </lineage>
</organism>
<dbReference type="PANTHER" id="PTHR42755:SF1">
    <property type="entry name" value="3-DEOXY-D-MANNO-OCTULOSONIC ACID TRANSFERASE, MITOCHONDRIAL-RELATED"/>
    <property type="match status" value="1"/>
</dbReference>
<evidence type="ECO:0000256" key="1">
    <source>
        <dbReference type="ARBA" id="ARBA00022679"/>
    </source>
</evidence>
<dbReference type="GO" id="GO:0009245">
    <property type="term" value="P:lipid A biosynthetic process"/>
    <property type="evidence" value="ECO:0007669"/>
    <property type="project" value="TreeGrafter"/>
</dbReference>
<sequence>MKLIWFISYNFIFYPLIFVIGSILSIFNSKFRQGVIGRFRSQSEIKKYFNSISTTADIYWFHAASLGEFYQVKPVLEGLKNVEPECVAIVSFSSPSGYDNAKSDYIDLRIYMPFDFLWSVRRALKITRPKKVIFASYDIWPNMVWIAEKRNIHTNIFAARIKDGSLKLKSGFFSFHKSVYQSISTIYTVAEKDYKNMQLIIGDSSIPVLRALGNPRYDMVMKTADEFTKEHQLSVLSRNNRIIIGSSHKEDDEFLIPVLSKMMNTHPDLQILYAPHEPSKSEIKRIQSAFSEFGLESSVFGRKKTLELPEDNVVVLSVVGVLSKLYWQGKICYVGGGFSTGIHNVMEPAIARLPVIFGPNYHHAHEAEELLDNGGGFCIQKKDEFQSILERLVTDEDHFLKASYAATNVIHQNLGSSTRIIRNLIRD</sequence>
<keyword evidence="2" id="KW-0472">Membrane</keyword>
<dbReference type="Pfam" id="PF04413">
    <property type="entry name" value="Glycos_transf_N"/>
    <property type="match status" value="1"/>
</dbReference>
<evidence type="ECO:0000259" key="3">
    <source>
        <dbReference type="Pfam" id="PF04413"/>
    </source>
</evidence>
<dbReference type="PANTHER" id="PTHR42755">
    <property type="entry name" value="3-DEOXY-MANNO-OCTULOSONATE CYTIDYLYLTRANSFERASE"/>
    <property type="match status" value="1"/>
</dbReference>
<keyword evidence="2" id="KW-1133">Transmembrane helix</keyword>
<evidence type="ECO:0000256" key="2">
    <source>
        <dbReference type="SAM" id="Phobius"/>
    </source>
</evidence>
<gene>
    <name evidence="4" type="ORF">METZ01_LOCUS64787</name>
</gene>
<name>A0A381TDC2_9ZZZZ</name>
<dbReference type="EMBL" id="UINC01004118">
    <property type="protein sequence ID" value="SVA11933.1"/>
    <property type="molecule type" value="Genomic_DNA"/>
</dbReference>
<dbReference type="SUPFAM" id="SSF53756">
    <property type="entry name" value="UDP-Glycosyltransferase/glycogen phosphorylase"/>
    <property type="match status" value="1"/>
</dbReference>
<reference evidence="4" key="1">
    <citation type="submission" date="2018-05" db="EMBL/GenBank/DDBJ databases">
        <authorList>
            <person name="Lanie J.A."/>
            <person name="Ng W.-L."/>
            <person name="Kazmierczak K.M."/>
            <person name="Andrzejewski T.M."/>
            <person name="Davidsen T.M."/>
            <person name="Wayne K.J."/>
            <person name="Tettelin H."/>
            <person name="Glass J.I."/>
            <person name="Rusch D."/>
            <person name="Podicherti R."/>
            <person name="Tsui H.-C.T."/>
            <person name="Winkler M.E."/>
        </authorList>
    </citation>
    <scope>NUCLEOTIDE SEQUENCE</scope>
</reference>
<dbReference type="InterPro" id="IPR007507">
    <property type="entry name" value="Glycos_transf_N"/>
</dbReference>
<keyword evidence="1" id="KW-0808">Transferase</keyword>
<keyword evidence="2" id="KW-0812">Transmembrane</keyword>
<dbReference type="GO" id="GO:0016740">
    <property type="term" value="F:transferase activity"/>
    <property type="evidence" value="ECO:0007669"/>
    <property type="project" value="UniProtKB-KW"/>
</dbReference>
<protein>
    <recommendedName>
        <fullName evidence="3">3-deoxy-D-manno-octulosonic-acid transferase N-terminal domain-containing protein</fullName>
    </recommendedName>
</protein>